<dbReference type="CDD" id="cd06588">
    <property type="entry name" value="PhnB_like"/>
    <property type="match status" value="1"/>
</dbReference>
<dbReference type="STRING" id="472181.SAMN05216271_0781"/>
<evidence type="ECO:0000313" key="2">
    <source>
        <dbReference type="EMBL" id="SDR93969.1"/>
    </source>
</evidence>
<gene>
    <name evidence="2" type="ORF">SAMN05216271_0781</name>
</gene>
<dbReference type="InterPro" id="IPR029068">
    <property type="entry name" value="Glyas_Bleomycin-R_OHBP_Dase"/>
</dbReference>
<proteinExistence type="predicted"/>
<dbReference type="OrthoDB" id="9795306at2"/>
<feature type="domain" description="Glyoxalase/fosfomycin resistance/dioxygenase" evidence="1">
    <location>
        <begin position="7"/>
        <end position="129"/>
    </location>
</feature>
<dbReference type="InterPro" id="IPR004360">
    <property type="entry name" value="Glyas_Fos-R_dOase_dom"/>
</dbReference>
<dbReference type="PANTHER" id="PTHR33990:SF1">
    <property type="entry name" value="PROTEIN YJDN"/>
    <property type="match status" value="1"/>
</dbReference>
<evidence type="ECO:0000313" key="3">
    <source>
        <dbReference type="Proteomes" id="UP000243413"/>
    </source>
</evidence>
<dbReference type="RefSeq" id="WP_092284024.1">
    <property type="nucleotide sequence ID" value="NZ_LT629763.1"/>
</dbReference>
<sequence length="139" mass="15308">MQLTPYLSFDGNCADAFAFYHACLGGELEAMPYAGSPMADEMPAVMQDRIMHVSLSNGTFFLMGCDVPPSVYQAPQGMQVALQCDDLEEAQRRFDSLSADGQISMPLQATFWSTGFAMFTDRFGIQWMINCTCALDTQA</sequence>
<dbReference type="Proteomes" id="UP000243413">
    <property type="component" value="Chromosome I"/>
</dbReference>
<protein>
    <submittedName>
        <fullName evidence="2">PhnB protein</fullName>
    </submittedName>
</protein>
<dbReference type="InterPro" id="IPR028973">
    <property type="entry name" value="PhnB-like"/>
</dbReference>
<dbReference type="PANTHER" id="PTHR33990">
    <property type="entry name" value="PROTEIN YJDN-RELATED"/>
    <property type="match status" value="1"/>
</dbReference>
<dbReference type="Pfam" id="PF00903">
    <property type="entry name" value="Glyoxalase"/>
    <property type="match status" value="1"/>
</dbReference>
<name>A0A1H1N735_9GAMM</name>
<dbReference type="EMBL" id="LT629763">
    <property type="protein sequence ID" value="SDR93969.1"/>
    <property type="molecule type" value="Genomic_DNA"/>
</dbReference>
<accession>A0A1H1N735</accession>
<reference evidence="3" key="1">
    <citation type="submission" date="2016-10" db="EMBL/GenBank/DDBJ databases">
        <authorList>
            <person name="Varghese N."/>
            <person name="Submissions S."/>
        </authorList>
    </citation>
    <scope>NUCLEOTIDE SEQUENCE [LARGE SCALE GENOMIC DNA]</scope>
    <source>
        <strain evidence="3">JCM 14963</strain>
    </source>
</reference>
<organism evidence="2 3">
    <name type="scientific">Halopseudomonas sabulinigri</name>
    <dbReference type="NCBI Taxonomy" id="472181"/>
    <lineage>
        <taxon>Bacteria</taxon>
        <taxon>Pseudomonadati</taxon>
        <taxon>Pseudomonadota</taxon>
        <taxon>Gammaproteobacteria</taxon>
        <taxon>Pseudomonadales</taxon>
        <taxon>Pseudomonadaceae</taxon>
        <taxon>Halopseudomonas</taxon>
    </lineage>
</organism>
<evidence type="ECO:0000259" key="1">
    <source>
        <dbReference type="Pfam" id="PF00903"/>
    </source>
</evidence>
<dbReference type="AlphaFoldDB" id="A0A1H1N735"/>
<dbReference type="SUPFAM" id="SSF54593">
    <property type="entry name" value="Glyoxalase/Bleomycin resistance protein/Dihydroxybiphenyl dioxygenase"/>
    <property type="match status" value="1"/>
</dbReference>
<dbReference type="Gene3D" id="3.10.180.10">
    <property type="entry name" value="2,3-Dihydroxybiphenyl 1,2-Dioxygenase, domain 1"/>
    <property type="match status" value="1"/>
</dbReference>